<protein>
    <submittedName>
        <fullName evidence="2">Uncharacterized protein</fullName>
    </submittedName>
</protein>
<proteinExistence type="predicted"/>
<name>A0ABQ2E7V3_9GAMM</name>
<keyword evidence="3" id="KW-1185">Reference proteome</keyword>
<sequence>MGIKRLAQAGVRRQRWRVDPLHRHVSPSGAGPQPGVNPRVSIPPDKKKREALGPPVKTGRSRRTMLWRAQPTAARILMQYLRYGNLSH</sequence>
<gene>
    <name evidence="2" type="ORF">GCM10011394_01430</name>
</gene>
<dbReference type="Proteomes" id="UP000599009">
    <property type="component" value="Unassembled WGS sequence"/>
</dbReference>
<reference evidence="3" key="1">
    <citation type="journal article" date="2019" name="Int. J. Syst. Evol. Microbiol.">
        <title>The Global Catalogue of Microorganisms (GCM) 10K type strain sequencing project: providing services to taxonomists for standard genome sequencing and annotation.</title>
        <authorList>
            <consortium name="The Broad Institute Genomics Platform"/>
            <consortium name="The Broad Institute Genome Sequencing Center for Infectious Disease"/>
            <person name="Wu L."/>
            <person name="Ma J."/>
        </authorList>
    </citation>
    <scope>NUCLEOTIDE SEQUENCE [LARGE SCALE GENOMIC DNA]</scope>
    <source>
        <strain evidence="3">CGMCC 1.8985</strain>
    </source>
</reference>
<evidence type="ECO:0000256" key="1">
    <source>
        <dbReference type="SAM" id="MobiDB-lite"/>
    </source>
</evidence>
<accession>A0ABQ2E7V3</accession>
<evidence type="ECO:0000313" key="2">
    <source>
        <dbReference type="EMBL" id="GGJ96339.1"/>
    </source>
</evidence>
<organism evidence="2 3">
    <name type="scientific">Luteimonas terricola</name>
    <dbReference type="NCBI Taxonomy" id="645597"/>
    <lineage>
        <taxon>Bacteria</taxon>
        <taxon>Pseudomonadati</taxon>
        <taxon>Pseudomonadota</taxon>
        <taxon>Gammaproteobacteria</taxon>
        <taxon>Lysobacterales</taxon>
        <taxon>Lysobacteraceae</taxon>
        <taxon>Luteimonas</taxon>
    </lineage>
</organism>
<comment type="caution">
    <text evidence="2">The sequence shown here is derived from an EMBL/GenBank/DDBJ whole genome shotgun (WGS) entry which is preliminary data.</text>
</comment>
<dbReference type="EMBL" id="BMME01000001">
    <property type="protein sequence ID" value="GGJ96339.1"/>
    <property type="molecule type" value="Genomic_DNA"/>
</dbReference>
<evidence type="ECO:0000313" key="3">
    <source>
        <dbReference type="Proteomes" id="UP000599009"/>
    </source>
</evidence>
<feature type="region of interest" description="Disordered" evidence="1">
    <location>
        <begin position="1"/>
        <end position="64"/>
    </location>
</feature>